<dbReference type="PANTHER" id="PTHR11136">
    <property type="entry name" value="FOLYLPOLYGLUTAMATE SYNTHASE-RELATED"/>
    <property type="match status" value="1"/>
</dbReference>
<dbReference type="Gene3D" id="3.40.1190.10">
    <property type="entry name" value="Mur-like, catalytic domain"/>
    <property type="match status" value="1"/>
</dbReference>
<protein>
    <submittedName>
        <fullName evidence="9">Uncharacterized protein</fullName>
    </submittedName>
</protein>
<organism evidence="9">
    <name type="scientific">marine metagenome</name>
    <dbReference type="NCBI Taxonomy" id="408172"/>
    <lineage>
        <taxon>unclassified sequences</taxon>
        <taxon>metagenomes</taxon>
        <taxon>ecological metagenomes</taxon>
    </lineage>
</organism>
<dbReference type="GO" id="GO:0005524">
    <property type="term" value="F:ATP binding"/>
    <property type="evidence" value="ECO:0007669"/>
    <property type="project" value="UniProtKB-KW"/>
</dbReference>
<keyword evidence="5" id="KW-0067">ATP-binding</keyword>
<evidence type="ECO:0000256" key="2">
    <source>
        <dbReference type="ARBA" id="ARBA00022598"/>
    </source>
</evidence>
<feature type="domain" description="Mur ligase C-terminal" evidence="7">
    <location>
        <begin position="274"/>
        <end position="388"/>
    </location>
</feature>
<dbReference type="PANTHER" id="PTHR11136:SF0">
    <property type="entry name" value="DIHYDROFOLATE SYNTHETASE-RELATED"/>
    <property type="match status" value="1"/>
</dbReference>
<dbReference type="AlphaFoldDB" id="A0A381SBB1"/>
<dbReference type="SUPFAM" id="SSF53623">
    <property type="entry name" value="MurD-like peptide ligases, catalytic domain"/>
    <property type="match status" value="1"/>
</dbReference>
<comment type="similarity">
    <text evidence="1">Belongs to the folylpolyglutamate synthase family.</text>
</comment>
<dbReference type="NCBIfam" id="TIGR01499">
    <property type="entry name" value="folC"/>
    <property type="match status" value="1"/>
</dbReference>
<dbReference type="SUPFAM" id="SSF53244">
    <property type="entry name" value="MurD-like peptide ligases, peptide-binding domain"/>
    <property type="match status" value="1"/>
</dbReference>
<keyword evidence="3" id="KW-0479">Metal-binding</keyword>
<gene>
    <name evidence="9" type="ORF">METZ01_LOCUS54204</name>
</gene>
<dbReference type="InterPro" id="IPR001645">
    <property type="entry name" value="Folylpolyglutamate_synth"/>
</dbReference>
<dbReference type="PROSITE" id="PS01011">
    <property type="entry name" value="FOLYLPOLYGLU_SYNT_1"/>
    <property type="match status" value="1"/>
</dbReference>
<dbReference type="InterPro" id="IPR018109">
    <property type="entry name" value="Folylpolyglutamate_synth_CS"/>
</dbReference>
<sequence>MNYKESIDWILKELPFYHEKGKEAYKPGLDRITNFLEFINSPHKNLKFIHIGGTNGKGSTAHYISSILQESGYKAGLFTSPHFYDFRERIKVNNQKIDKDFITEFTNLNKKNIENNSLSFFELSFGLAVSYFNRNKVDIAIIEVGLGGRLDATNIINPLMSIITNISLDHTEILGDNLEDIAGEKSGIIKKDSITIIGECNNLINNVFINKAKKCNSKIFINDQHENLYSNVLYQKKNIATAIFSIKHLVGFNITEVSILNGIENVELNTGFYGRWSKISDDPKVIIDVAHNNSGFEQLAYQIETEDYKKLYIILGFTKGKKVKELIKYLPIDANLYYTSPKIARGMKKEELLKNIGKTFNFDANPRSQFLKVKNIASKNDLIIITGSNFLIKDILNE</sequence>
<keyword evidence="6" id="KW-0460">Magnesium</keyword>
<dbReference type="Pfam" id="PF02875">
    <property type="entry name" value="Mur_ligase_C"/>
    <property type="match status" value="1"/>
</dbReference>
<dbReference type="GO" id="GO:0005737">
    <property type="term" value="C:cytoplasm"/>
    <property type="evidence" value="ECO:0007669"/>
    <property type="project" value="TreeGrafter"/>
</dbReference>
<evidence type="ECO:0000259" key="8">
    <source>
        <dbReference type="Pfam" id="PF08245"/>
    </source>
</evidence>
<reference evidence="9" key="1">
    <citation type="submission" date="2018-05" db="EMBL/GenBank/DDBJ databases">
        <authorList>
            <person name="Lanie J.A."/>
            <person name="Ng W.-L."/>
            <person name="Kazmierczak K.M."/>
            <person name="Andrzejewski T.M."/>
            <person name="Davidsen T.M."/>
            <person name="Wayne K.J."/>
            <person name="Tettelin H."/>
            <person name="Glass J.I."/>
            <person name="Rusch D."/>
            <person name="Podicherti R."/>
            <person name="Tsui H.-C.T."/>
            <person name="Winkler M.E."/>
        </authorList>
    </citation>
    <scope>NUCLEOTIDE SEQUENCE</scope>
</reference>
<keyword evidence="2" id="KW-0436">Ligase</keyword>
<evidence type="ECO:0000313" key="9">
    <source>
        <dbReference type="EMBL" id="SVA01350.1"/>
    </source>
</evidence>
<evidence type="ECO:0000256" key="4">
    <source>
        <dbReference type="ARBA" id="ARBA00022741"/>
    </source>
</evidence>
<accession>A0A381SBB1</accession>
<evidence type="ECO:0000256" key="5">
    <source>
        <dbReference type="ARBA" id="ARBA00022840"/>
    </source>
</evidence>
<dbReference type="InterPro" id="IPR036615">
    <property type="entry name" value="Mur_ligase_C_dom_sf"/>
</dbReference>
<dbReference type="GO" id="GO:0008841">
    <property type="term" value="F:dihydrofolate synthase activity"/>
    <property type="evidence" value="ECO:0007669"/>
    <property type="project" value="TreeGrafter"/>
</dbReference>
<dbReference type="PIRSF" id="PIRSF001563">
    <property type="entry name" value="Folylpolyglu_synth"/>
    <property type="match status" value="1"/>
</dbReference>
<keyword evidence="4" id="KW-0547">Nucleotide-binding</keyword>
<dbReference type="Gene3D" id="3.90.190.20">
    <property type="entry name" value="Mur ligase, C-terminal domain"/>
    <property type="match status" value="1"/>
</dbReference>
<evidence type="ECO:0000256" key="6">
    <source>
        <dbReference type="ARBA" id="ARBA00022842"/>
    </source>
</evidence>
<dbReference type="InterPro" id="IPR036565">
    <property type="entry name" value="Mur-like_cat_sf"/>
</dbReference>
<feature type="domain" description="Mur ligase central" evidence="8">
    <location>
        <begin position="51"/>
        <end position="239"/>
    </location>
</feature>
<dbReference type="GO" id="GO:0004326">
    <property type="term" value="F:tetrahydrofolylpolyglutamate synthase activity"/>
    <property type="evidence" value="ECO:0007669"/>
    <property type="project" value="InterPro"/>
</dbReference>
<dbReference type="InterPro" id="IPR013221">
    <property type="entry name" value="Mur_ligase_cen"/>
</dbReference>
<proteinExistence type="inferred from homology"/>
<name>A0A381SBB1_9ZZZZ</name>
<evidence type="ECO:0000256" key="1">
    <source>
        <dbReference type="ARBA" id="ARBA00008276"/>
    </source>
</evidence>
<evidence type="ECO:0000259" key="7">
    <source>
        <dbReference type="Pfam" id="PF02875"/>
    </source>
</evidence>
<evidence type="ECO:0000256" key="3">
    <source>
        <dbReference type="ARBA" id="ARBA00022723"/>
    </source>
</evidence>
<dbReference type="GO" id="GO:0046872">
    <property type="term" value="F:metal ion binding"/>
    <property type="evidence" value="ECO:0007669"/>
    <property type="project" value="UniProtKB-KW"/>
</dbReference>
<dbReference type="PROSITE" id="PS01012">
    <property type="entry name" value="FOLYLPOLYGLU_SYNT_2"/>
    <property type="match status" value="1"/>
</dbReference>
<dbReference type="Pfam" id="PF08245">
    <property type="entry name" value="Mur_ligase_M"/>
    <property type="match status" value="1"/>
</dbReference>
<dbReference type="InterPro" id="IPR004101">
    <property type="entry name" value="Mur_ligase_C"/>
</dbReference>
<dbReference type="EMBL" id="UINC01002895">
    <property type="protein sequence ID" value="SVA01350.1"/>
    <property type="molecule type" value="Genomic_DNA"/>
</dbReference>